<comment type="caution">
    <text evidence="1">The sequence shown here is derived from an EMBL/GenBank/DDBJ whole genome shotgun (WGS) entry which is preliminary data.</text>
</comment>
<dbReference type="AlphaFoldDB" id="A0A2P6PBR5"/>
<evidence type="ECO:0000313" key="1">
    <source>
        <dbReference type="EMBL" id="PRQ19373.1"/>
    </source>
</evidence>
<dbReference type="Gramene" id="PRQ19373">
    <property type="protein sequence ID" value="PRQ19373"/>
    <property type="gene ID" value="RchiOBHm_Chr7g0216511"/>
</dbReference>
<name>A0A2P6PBR5_ROSCH</name>
<gene>
    <name evidence="1" type="ORF">RchiOBHm_Chr7g0216511</name>
</gene>
<organism evidence="1 2">
    <name type="scientific">Rosa chinensis</name>
    <name type="common">China rose</name>
    <dbReference type="NCBI Taxonomy" id="74649"/>
    <lineage>
        <taxon>Eukaryota</taxon>
        <taxon>Viridiplantae</taxon>
        <taxon>Streptophyta</taxon>
        <taxon>Embryophyta</taxon>
        <taxon>Tracheophyta</taxon>
        <taxon>Spermatophyta</taxon>
        <taxon>Magnoliopsida</taxon>
        <taxon>eudicotyledons</taxon>
        <taxon>Gunneridae</taxon>
        <taxon>Pentapetalae</taxon>
        <taxon>rosids</taxon>
        <taxon>fabids</taxon>
        <taxon>Rosales</taxon>
        <taxon>Rosaceae</taxon>
        <taxon>Rosoideae</taxon>
        <taxon>Rosoideae incertae sedis</taxon>
        <taxon>Rosa</taxon>
    </lineage>
</organism>
<reference evidence="1 2" key="1">
    <citation type="journal article" date="2018" name="Nat. Genet.">
        <title>The Rosa genome provides new insights in the design of modern roses.</title>
        <authorList>
            <person name="Bendahmane M."/>
        </authorList>
    </citation>
    <scope>NUCLEOTIDE SEQUENCE [LARGE SCALE GENOMIC DNA]</scope>
    <source>
        <strain evidence="2">cv. Old Blush</strain>
    </source>
</reference>
<accession>A0A2P6PBR5</accession>
<dbReference type="Proteomes" id="UP000238479">
    <property type="component" value="Chromosome 7"/>
</dbReference>
<protein>
    <submittedName>
        <fullName evidence="1">Uncharacterized protein</fullName>
    </submittedName>
</protein>
<proteinExistence type="predicted"/>
<evidence type="ECO:0000313" key="2">
    <source>
        <dbReference type="Proteomes" id="UP000238479"/>
    </source>
</evidence>
<sequence>MLVLCTGKKKLIKECEGWVFQTSNRSHELVAGASKRFDKIGTVALKQEDQDLGKEGAKRPVLHPIYLSTLRLQVQFQL</sequence>
<keyword evidence="2" id="KW-1185">Reference proteome</keyword>
<dbReference type="EMBL" id="PDCK01000045">
    <property type="protein sequence ID" value="PRQ19373.1"/>
    <property type="molecule type" value="Genomic_DNA"/>
</dbReference>